<dbReference type="PANTHER" id="PTHR36114">
    <property type="entry name" value="16.7 KDA PROTEIN IN WHIE LOCUS"/>
    <property type="match status" value="1"/>
</dbReference>
<dbReference type="Proteomes" id="UP000033101">
    <property type="component" value="Chromosome"/>
</dbReference>
<dbReference type="InterPro" id="IPR014710">
    <property type="entry name" value="RmlC-like_jellyroll"/>
</dbReference>
<dbReference type="GO" id="GO:0016853">
    <property type="term" value="F:isomerase activity"/>
    <property type="evidence" value="ECO:0007669"/>
    <property type="project" value="UniProtKB-KW"/>
</dbReference>
<reference evidence="2 3" key="1">
    <citation type="submission" date="2014-07" db="EMBL/GenBank/DDBJ databases">
        <title>Methanogenic archaea and the global carbon cycle.</title>
        <authorList>
            <person name="Henriksen J.R."/>
            <person name="Luke J."/>
            <person name="Reinhart S."/>
            <person name="Benedict M.N."/>
            <person name="Youngblut N.D."/>
            <person name="Metcalf M.E."/>
            <person name="Whitaker R.J."/>
            <person name="Metcalf W.W."/>
        </authorList>
    </citation>
    <scope>NUCLEOTIDE SEQUENCE [LARGE SCALE GENOMIC DNA]</scope>
    <source>
        <strain evidence="2 3">HB-1</strain>
    </source>
</reference>
<dbReference type="CDD" id="cd02214">
    <property type="entry name" value="cupin_MJ1618"/>
    <property type="match status" value="1"/>
</dbReference>
<dbReference type="InterPro" id="IPR013096">
    <property type="entry name" value="Cupin_2"/>
</dbReference>
<dbReference type="AlphaFoldDB" id="A0A0E3S9K1"/>
<feature type="domain" description="Cupin type-2" evidence="1">
    <location>
        <begin position="40"/>
        <end position="106"/>
    </location>
</feature>
<dbReference type="PATRIC" id="fig|1434110.4.peg.1125"/>
<keyword evidence="2" id="KW-0413">Isomerase</keyword>
<evidence type="ECO:0000313" key="3">
    <source>
        <dbReference type="Proteomes" id="UP000033101"/>
    </source>
</evidence>
<dbReference type="KEGG" id="mhor:MSHOH_0903"/>
<keyword evidence="3" id="KW-1185">Reference proteome</keyword>
<dbReference type="RefSeq" id="WP_048137804.1">
    <property type="nucleotide sequence ID" value="NZ_BBCW01000024.1"/>
</dbReference>
<dbReference type="InterPro" id="IPR011051">
    <property type="entry name" value="RmlC_Cupin_sf"/>
</dbReference>
<organism evidence="2 3">
    <name type="scientific">Methanosarcina horonobensis HB-1 = JCM 15518</name>
    <dbReference type="NCBI Taxonomy" id="1434110"/>
    <lineage>
        <taxon>Archaea</taxon>
        <taxon>Methanobacteriati</taxon>
        <taxon>Methanobacteriota</taxon>
        <taxon>Stenosarchaea group</taxon>
        <taxon>Methanomicrobia</taxon>
        <taxon>Methanosarcinales</taxon>
        <taxon>Methanosarcinaceae</taxon>
        <taxon>Methanosarcina</taxon>
    </lineage>
</organism>
<dbReference type="Gene3D" id="2.60.120.10">
    <property type="entry name" value="Jelly Rolls"/>
    <property type="match status" value="1"/>
</dbReference>
<name>A0A0E3S9K1_9EURY</name>
<sequence length="121" mass="13474">MKLKTEYEKVEPYITKDGSIIRELMHPAVHGNSKQSLAEATVPAGGKTSLHKHRLTEEIYHITEGSGVMTLGGQEFEVRAGDTICIRPGTPHRIRNADKKELKILCCCAPAYSHEDTELME</sequence>
<protein>
    <submittedName>
        <fullName evidence="2">Mannose-6-phosphate isomerase</fullName>
    </submittedName>
</protein>
<dbReference type="PANTHER" id="PTHR36114:SF4">
    <property type="entry name" value="CUPIN 2 CONSERVED BARREL DOMAIN-CONTAINING PROTEIN"/>
    <property type="match status" value="1"/>
</dbReference>
<dbReference type="OrthoDB" id="190812at2157"/>
<gene>
    <name evidence="2" type="ORF">MSHOH_0903</name>
</gene>
<dbReference type="SUPFAM" id="SSF51182">
    <property type="entry name" value="RmlC-like cupins"/>
    <property type="match status" value="1"/>
</dbReference>
<evidence type="ECO:0000259" key="1">
    <source>
        <dbReference type="Pfam" id="PF07883"/>
    </source>
</evidence>
<dbReference type="Pfam" id="PF07883">
    <property type="entry name" value="Cupin_2"/>
    <property type="match status" value="1"/>
</dbReference>
<evidence type="ECO:0000313" key="2">
    <source>
        <dbReference type="EMBL" id="AKB77386.1"/>
    </source>
</evidence>
<dbReference type="HOGENOM" id="CLU_129810_1_1_2"/>
<proteinExistence type="predicted"/>
<dbReference type="GeneID" id="24830068"/>
<dbReference type="EMBL" id="CP009516">
    <property type="protein sequence ID" value="AKB77386.1"/>
    <property type="molecule type" value="Genomic_DNA"/>
</dbReference>
<accession>A0A0E3S9K1</accession>
<dbReference type="STRING" id="1434110.MSHOH_0903"/>
<dbReference type="InterPro" id="IPR052044">
    <property type="entry name" value="PKS_Associated_Protein"/>
</dbReference>